<comment type="similarity">
    <text evidence="1">Belongs to the DNA polymerase type-B-like family.</text>
</comment>
<dbReference type="EMBL" id="ML170161">
    <property type="protein sequence ID" value="TDL26370.1"/>
    <property type="molecule type" value="Genomic_DNA"/>
</dbReference>
<feature type="domain" description="Poly(A) RNA polymerase mitochondrial-like central palm" evidence="7">
    <location>
        <begin position="173"/>
        <end position="310"/>
    </location>
</feature>
<keyword evidence="5" id="KW-0732">Signal</keyword>
<organism evidence="8 9">
    <name type="scientific">Rickenella mellea</name>
    <dbReference type="NCBI Taxonomy" id="50990"/>
    <lineage>
        <taxon>Eukaryota</taxon>
        <taxon>Fungi</taxon>
        <taxon>Dikarya</taxon>
        <taxon>Basidiomycota</taxon>
        <taxon>Agaricomycotina</taxon>
        <taxon>Agaricomycetes</taxon>
        <taxon>Hymenochaetales</taxon>
        <taxon>Rickenellaceae</taxon>
        <taxon>Rickenella</taxon>
    </lineage>
</organism>
<dbReference type="InterPro" id="IPR043519">
    <property type="entry name" value="NT_sf"/>
</dbReference>
<dbReference type="GO" id="GO:0031499">
    <property type="term" value="C:TRAMP complex"/>
    <property type="evidence" value="ECO:0007669"/>
    <property type="project" value="TreeGrafter"/>
</dbReference>
<feature type="domain" description="PAP-associated" evidence="6">
    <location>
        <begin position="373"/>
        <end position="423"/>
    </location>
</feature>
<dbReference type="InterPro" id="IPR002058">
    <property type="entry name" value="PAP_assoc"/>
</dbReference>
<dbReference type="GO" id="GO:0003729">
    <property type="term" value="F:mRNA binding"/>
    <property type="evidence" value="ECO:0007669"/>
    <property type="project" value="TreeGrafter"/>
</dbReference>
<evidence type="ECO:0000256" key="2">
    <source>
        <dbReference type="ARBA" id="ARBA00012388"/>
    </source>
</evidence>
<dbReference type="Proteomes" id="UP000294933">
    <property type="component" value="Unassembled WGS sequence"/>
</dbReference>
<dbReference type="Pfam" id="PF22600">
    <property type="entry name" value="MTPAP-like_central"/>
    <property type="match status" value="1"/>
</dbReference>
<sequence>MVSKALFLLLLWWLVLLGLALRWRWGRTGIVCRLFRYFRATLLPITECRKSTHVESAAGSVGNYTPAGGCCARVIGGLDEVMAVAVIVRDRHNANSRKRCVMEGKKSLLERISPAIPVDKFEAFRRDNTYSQKPRKGKERAEEVIVEANDLPAHTPWCNGLDVKVTQSKELILDQEIAAFVKYVSPTPQEHQVRVLLSSYLTYVVKRRWTDATVTIFGSAAFDLYLPGGDIDMVLNFPYPISDKQRKTMLFQLSSTFKRERVAEDVEVRTHAKVPIMTCKTTPEFGNIGIDLSINGEDGIKAIPIVKSYLNKLPALRPLVLVVKRFLSQRNLNSAASGSLSSYSIVCMCISFLQLNPMELDSAAIENIDDSHSLGTLLLNFFDYYGNKFPYSTSYISVTKEKLLPKEEDGFLLESHPDLLAIECLVTSGIIHVSVGKKDPKWSAGKDISRGAGKVRQIKAAFQEAYTALNDAALVFPFESLLGQILKMSQNVNFQHSQRDLKDRHCKVLTSLATRDTTVVKAAKWEGS</sequence>
<dbReference type="AlphaFoldDB" id="A0A4Y7QHN9"/>
<dbReference type="GO" id="GO:0046872">
    <property type="term" value="F:metal ion binding"/>
    <property type="evidence" value="ECO:0007669"/>
    <property type="project" value="UniProtKB-KW"/>
</dbReference>
<proteinExistence type="inferred from homology"/>
<feature type="chain" id="PRO_5021232977" description="polynucleotide adenylyltransferase" evidence="5">
    <location>
        <begin position="21"/>
        <end position="528"/>
    </location>
</feature>
<reference evidence="8 9" key="1">
    <citation type="submission" date="2018-06" db="EMBL/GenBank/DDBJ databases">
        <title>A transcriptomic atlas of mushroom development highlights an independent origin of complex multicellularity.</title>
        <authorList>
            <consortium name="DOE Joint Genome Institute"/>
            <person name="Krizsan K."/>
            <person name="Almasi E."/>
            <person name="Merenyi Z."/>
            <person name="Sahu N."/>
            <person name="Viragh M."/>
            <person name="Koszo T."/>
            <person name="Mondo S."/>
            <person name="Kiss B."/>
            <person name="Balint B."/>
            <person name="Kues U."/>
            <person name="Barry K."/>
            <person name="Hegedus J.C."/>
            <person name="Henrissat B."/>
            <person name="Johnson J."/>
            <person name="Lipzen A."/>
            <person name="Ohm R."/>
            <person name="Nagy I."/>
            <person name="Pangilinan J."/>
            <person name="Yan J."/>
            <person name="Xiong Y."/>
            <person name="Grigoriev I.V."/>
            <person name="Hibbett D.S."/>
            <person name="Nagy L.G."/>
        </authorList>
    </citation>
    <scope>NUCLEOTIDE SEQUENCE [LARGE SCALE GENOMIC DNA]</scope>
    <source>
        <strain evidence="8 9">SZMC22713</strain>
    </source>
</reference>
<dbReference type="SUPFAM" id="SSF81631">
    <property type="entry name" value="PAP/OAS1 substrate-binding domain"/>
    <property type="match status" value="1"/>
</dbReference>
<accession>A0A4Y7QHN9</accession>
<dbReference type="GO" id="GO:0010605">
    <property type="term" value="P:negative regulation of macromolecule metabolic process"/>
    <property type="evidence" value="ECO:0007669"/>
    <property type="project" value="UniProtKB-ARBA"/>
</dbReference>
<dbReference type="Gene3D" id="3.30.460.10">
    <property type="entry name" value="Beta Polymerase, domain 2"/>
    <property type="match status" value="1"/>
</dbReference>
<dbReference type="InterPro" id="IPR045862">
    <property type="entry name" value="Trf4-like"/>
</dbReference>
<dbReference type="PANTHER" id="PTHR23092:SF15">
    <property type="entry name" value="INACTIVE NON-CANONICAL POLY(A) RNA POLYMERASE PROTEIN TRF4-2-RELATED"/>
    <property type="match status" value="1"/>
</dbReference>
<evidence type="ECO:0000256" key="1">
    <source>
        <dbReference type="ARBA" id="ARBA00008593"/>
    </source>
</evidence>
<evidence type="ECO:0000313" key="9">
    <source>
        <dbReference type="Proteomes" id="UP000294933"/>
    </source>
</evidence>
<dbReference type="GO" id="GO:0005730">
    <property type="term" value="C:nucleolus"/>
    <property type="evidence" value="ECO:0007669"/>
    <property type="project" value="TreeGrafter"/>
</dbReference>
<dbReference type="SUPFAM" id="SSF81301">
    <property type="entry name" value="Nucleotidyltransferase"/>
    <property type="match status" value="1"/>
</dbReference>
<keyword evidence="8" id="KW-0808">Transferase</keyword>
<evidence type="ECO:0000256" key="5">
    <source>
        <dbReference type="SAM" id="SignalP"/>
    </source>
</evidence>
<name>A0A4Y7QHN9_9AGAM</name>
<dbReference type="GO" id="GO:1990817">
    <property type="term" value="F:poly(A) RNA polymerase activity"/>
    <property type="evidence" value="ECO:0007669"/>
    <property type="project" value="UniProtKB-EC"/>
</dbReference>
<keyword evidence="4" id="KW-0460">Magnesium</keyword>
<dbReference type="OrthoDB" id="273917at2759"/>
<dbReference type="GO" id="GO:0043634">
    <property type="term" value="P:polyadenylation-dependent ncRNA catabolic process"/>
    <property type="evidence" value="ECO:0007669"/>
    <property type="project" value="TreeGrafter"/>
</dbReference>
<dbReference type="VEuPathDB" id="FungiDB:BD410DRAFT_800248"/>
<gene>
    <name evidence="8" type="ORF">BD410DRAFT_800248</name>
</gene>
<evidence type="ECO:0000259" key="7">
    <source>
        <dbReference type="Pfam" id="PF22600"/>
    </source>
</evidence>
<evidence type="ECO:0000256" key="4">
    <source>
        <dbReference type="ARBA" id="ARBA00022842"/>
    </source>
</evidence>
<dbReference type="Pfam" id="PF03828">
    <property type="entry name" value="PAP_assoc"/>
    <property type="match status" value="1"/>
</dbReference>
<dbReference type="InterPro" id="IPR054708">
    <property type="entry name" value="MTPAP-like_central"/>
</dbReference>
<evidence type="ECO:0000259" key="6">
    <source>
        <dbReference type="Pfam" id="PF03828"/>
    </source>
</evidence>
<dbReference type="Gene3D" id="1.10.1410.10">
    <property type="match status" value="1"/>
</dbReference>
<dbReference type="CDD" id="cd05402">
    <property type="entry name" value="NT_PAP_TUTase"/>
    <property type="match status" value="1"/>
</dbReference>
<dbReference type="GO" id="GO:0031123">
    <property type="term" value="P:RNA 3'-end processing"/>
    <property type="evidence" value="ECO:0007669"/>
    <property type="project" value="TreeGrafter"/>
</dbReference>
<protein>
    <recommendedName>
        <fullName evidence="2">polynucleotide adenylyltransferase</fullName>
        <ecNumber evidence="2">2.7.7.19</ecNumber>
    </recommendedName>
</protein>
<dbReference type="STRING" id="50990.A0A4Y7QHN9"/>
<feature type="signal peptide" evidence="5">
    <location>
        <begin position="1"/>
        <end position="20"/>
    </location>
</feature>
<keyword evidence="9" id="KW-1185">Reference proteome</keyword>
<evidence type="ECO:0000256" key="3">
    <source>
        <dbReference type="ARBA" id="ARBA00022723"/>
    </source>
</evidence>
<evidence type="ECO:0000313" key="8">
    <source>
        <dbReference type="EMBL" id="TDL26370.1"/>
    </source>
</evidence>
<keyword evidence="3" id="KW-0479">Metal-binding</keyword>
<dbReference type="PANTHER" id="PTHR23092">
    <property type="entry name" value="POLY(A) RNA POLYMERASE"/>
    <property type="match status" value="1"/>
</dbReference>
<dbReference type="EC" id="2.7.7.19" evidence="2"/>